<keyword evidence="1" id="KW-0732">Signal</keyword>
<dbReference type="InterPro" id="IPR036787">
    <property type="entry name" value="T_IF-3_N_sf"/>
</dbReference>
<dbReference type="Gene3D" id="3.30.110.10">
    <property type="entry name" value="Translation initiation factor 3 (IF-3), C-terminal domain"/>
    <property type="match status" value="1"/>
</dbReference>
<evidence type="ECO:0000256" key="1">
    <source>
        <dbReference type="SAM" id="SignalP"/>
    </source>
</evidence>
<dbReference type="Gene3D" id="3.10.20.80">
    <property type="entry name" value="Translation initiation factor 3 (IF-3), N-terminal domain"/>
    <property type="match status" value="1"/>
</dbReference>
<sequence>MARRATPRLCPPPAAGLAALLAALLAAAGALQPGGVVRVPKRLAAERLGLAVDEDIDWETEYGIREARRQTPASQEKLVVNFDISAREVRLVGVWNDVTGDLDEVDEVLDTRDALDRAQKLGLDLVCDGVNYDPPHAYFVLVSQYPFVKARLLRKESSPHKVKETRLAYNVGDADLMQKAKLIQRWVREGFQVRVRVLMPGTTNRGDRGAGTVARPLEKRQGAGGADEQAQRLVRRVREVVAEVAKAPSATRGGPAAIKDLRGDLVMMLSAGSDPAVLKTLGRQGRRPPPLPEAGGRNSVLEWTREMSEGRIWTRRTIPNRPTYGVSREELAVQRLQQKDESKSVEQLEEDMAIMRAWLLKCGFKRHEINEQEEIAELHTRLAAARAREEASA</sequence>
<dbReference type="EMBL" id="CAUYUJ010015210">
    <property type="protein sequence ID" value="CAK0851163.1"/>
    <property type="molecule type" value="Genomic_DNA"/>
</dbReference>
<proteinExistence type="predicted"/>
<feature type="signal peptide" evidence="1">
    <location>
        <begin position="1"/>
        <end position="30"/>
    </location>
</feature>
<dbReference type="InterPro" id="IPR036788">
    <property type="entry name" value="T_IF-3_C_sf"/>
</dbReference>
<evidence type="ECO:0000313" key="2">
    <source>
        <dbReference type="EMBL" id="CAK0851163.1"/>
    </source>
</evidence>
<gene>
    <name evidence="2" type="ORF">PCOR1329_LOCUS43355</name>
</gene>
<accession>A0ABN9TXX3</accession>
<protein>
    <submittedName>
        <fullName evidence="2">Uncharacterized protein</fullName>
    </submittedName>
</protein>
<comment type="caution">
    <text evidence="2">The sequence shown here is derived from an EMBL/GenBank/DDBJ whole genome shotgun (WGS) entry which is preliminary data.</text>
</comment>
<keyword evidence="3" id="KW-1185">Reference proteome</keyword>
<name>A0ABN9TXX3_9DINO</name>
<organism evidence="2 3">
    <name type="scientific">Prorocentrum cordatum</name>
    <dbReference type="NCBI Taxonomy" id="2364126"/>
    <lineage>
        <taxon>Eukaryota</taxon>
        <taxon>Sar</taxon>
        <taxon>Alveolata</taxon>
        <taxon>Dinophyceae</taxon>
        <taxon>Prorocentrales</taxon>
        <taxon>Prorocentraceae</taxon>
        <taxon>Prorocentrum</taxon>
    </lineage>
</organism>
<evidence type="ECO:0000313" key="3">
    <source>
        <dbReference type="Proteomes" id="UP001189429"/>
    </source>
</evidence>
<dbReference type="SUPFAM" id="SSF55200">
    <property type="entry name" value="Translation initiation factor IF3, C-terminal domain"/>
    <property type="match status" value="1"/>
</dbReference>
<dbReference type="Proteomes" id="UP001189429">
    <property type="component" value="Unassembled WGS sequence"/>
</dbReference>
<feature type="chain" id="PRO_5047317786" evidence="1">
    <location>
        <begin position="31"/>
        <end position="393"/>
    </location>
</feature>
<reference evidence="2" key="1">
    <citation type="submission" date="2023-10" db="EMBL/GenBank/DDBJ databases">
        <authorList>
            <person name="Chen Y."/>
            <person name="Shah S."/>
            <person name="Dougan E. K."/>
            <person name="Thang M."/>
            <person name="Chan C."/>
        </authorList>
    </citation>
    <scope>NUCLEOTIDE SEQUENCE [LARGE SCALE GENOMIC DNA]</scope>
</reference>
<dbReference type="SUPFAM" id="SSF54364">
    <property type="entry name" value="Translation initiation factor IF3, N-terminal domain"/>
    <property type="match status" value="1"/>
</dbReference>